<dbReference type="AlphaFoldDB" id="A0A7Z0PF22"/>
<proteinExistence type="predicted"/>
<keyword evidence="2" id="KW-1185">Reference proteome</keyword>
<sequence>MSKNILERKIPYFYNFTWFVLYDYIKKHGLYEGYKKLIQNLKTDSNTFFSTMQFVSAYLNDYDKYVASLNPDFYDFIDVNDLSENEKNVVYILAASMDLRVNKPIFEIIYQYIIDDLKIRGKYKDIVAKYILKYKITKNIDYVLKNMLNEVFPKNMLYKNIDENNYVIYVTDRYSLEKSRYLSYIEKYFLNKNENVKIYWGKHFTVLDNKSVSKMDKNVVF</sequence>
<dbReference type="OrthoDB" id="1664281at2"/>
<protein>
    <submittedName>
        <fullName evidence="1">Uncharacterized protein</fullName>
    </submittedName>
</protein>
<reference evidence="1 2" key="1">
    <citation type="submission" date="2020-05" db="EMBL/GenBank/DDBJ databases">
        <title>Streptobacillus felis strain LHL191014123.</title>
        <authorList>
            <person name="Fawzy A."/>
            <person name="Rau J."/>
            <person name="Risse K."/>
            <person name="Schauerte N."/>
            <person name="Geiger C."/>
            <person name="Blom J."/>
            <person name="Imirzalioglu C."/>
            <person name="Falgenhauer J."/>
            <person name="Bach A."/>
            <person name="Herden C."/>
            <person name="Eisenberg T."/>
        </authorList>
    </citation>
    <scope>NUCLEOTIDE SEQUENCE [LARGE SCALE GENOMIC DNA]</scope>
    <source>
        <strain evidence="1 2">LHL191014123</strain>
    </source>
</reference>
<gene>
    <name evidence="1" type="ORF">HP397_00785</name>
</gene>
<accession>A0A7Z0PF22</accession>
<dbReference type="EMBL" id="JABMKT010000002">
    <property type="protein sequence ID" value="NYV27362.1"/>
    <property type="molecule type" value="Genomic_DNA"/>
</dbReference>
<comment type="caution">
    <text evidence="1">The sequence shown here is derived from an EMBL/GenBank/DDBJ whole genome shotgun (WGS) entry which is preliminary data.</text>
</comment>
<evidence type="ECO:0000313" key="1">
    <source>
        <dbReference type="EMBL" id="NYV27362.1"/>
    </source>
</evidence>
<name>A0A7Z0PF22_9FUSO</name>
<dbReference type="Proteomes" id="UP000526184">
    <property type="component" value="Unassembled WGS sequence"/>
</dbReference>
<organism evidence="1 2">
    <name type="scientific">Streptobacillus felis</name>
    <dbReference type="NCBI Taxonomy" id="1384509"/>
    <lineage>
        <taxon>Bacteria</taxon>
        <taxon>Fusobacteriati</taxon>
        <taxon>Fusobacteriota</taxon>
        <taxon>Fusobacteriia</taxon>
        <taxon>Fusobacteriales</taxon>
        <taxon>Leptotrichiaceae</taxon>
        <taxon>Streptobacillus</taxon>
    </lineage>
</organism>
<evidence type="ECO:0000313" key="2">
    <source>
        <dbReference type="Proteomes" id="UP000526184"/>
    </source>
</evidence>
<dbReference type="RefSeq" id="WP_067321445.1">
    <property type="nucleotide sequence ID" value="NZ_CBCRWS010000012.1"/>
</dbReference>